<reference evidence="2" key="2">
    <citation type="submission" date="2025-08" db="UniProtKB">
        <authorList>
            <consortium name="Ensembl"/>
        </authorList>
    </citation>
    <scope>IDENTIFICATION</scope>
</reference>
<sequence>MFRSWRMKLKVLLATVTLAVLLCWLYLFMGSLECEWDQLSFLMTQAAQPDMEREALASRVRRVEEENQQLRLQLSQAQAEGSDGSPQWGASAEDGDPPGADRSNRTACPKQRTVHKCEVGDGTSGA</sequence>
<evidence type="ECO:0000313" key="3">
    <source>
        <dbReference type="Proteomes" id="UP000694405"/>
    </source>
</evidence>
<dbReference type="AlphaFoldDB" id="A0A8V5FLM5"/>
<feature type="region of interest" description="Disordered" evidence="1">
    <location>
        <begin position="71"/>
        <end position="126"/>
    </location>
</feature>
<accession>A0A8V5FLM5</accession>
<keyword evidence="3" id="KW-1185">Reference proteome</keyword>
<dbReference type="Proteomes" id="UP000694405">
    <property type="component" value="Chromosome 4"/>
</dbReference>
<evidence type="ECO:0000313" key="2">
    <source>
        <dbReference type="Ensembl" id="ENSMUNP00000026507.1"/>
    </source>
</evidence>
<proteinExistence type="predicted"/>
<evidence type="ECO:0000256" key="1">
    <source>
        <dbReference type="SAM" id="MobiDB-lite"/>
    </source>
</evidence>
<organism evidence="2 3">
    <name type="scientific">Melopsittacus undulatus</name>
    <name type="common">Budgerigar</name>
    <name type="synonym">Psittacus undulatus</name>
    <dbReference type="NCBI Taxonomy" id="13146"/>
    <lineage>
        <taxon>Eukaryota</taxon>
        <taxon>Metazoa</taxon>
        <taxon>Chordata</taxon>
        <taxon>Craniata</taxon>
        <taxon>Vertebrata</taxon>
        <taxon>Euteleostomi</taxon>
        <taxon>Archelosauria</taxon>
        <taxon>Archosauria</taxon>
        <taxon>Dinosauria</taxon>
        <taxon>Saurischia</taxon>
        <taxon>Theropoda</taxon>
        <taxon>Coelurosauria</taxon>
        <taxon>Aves</taxon>
        <taxon>Neognathae</taxon>
        <taxon>Neoaves</taxon>
        <taxon>Telluraves</taxon>
        <taxon>Australaves</taxon>
        <taxon>Psittaciformes</taxon>
        <taxon>Psittaculidae</taxon>
        <taxon>Melopsittacus</taxon>
    </lineage>
</organism>
<reference evidence="2" key="1">
    <citation type="submission" date="2020-03" db="EMBL/GenBank/DDBJ databases">
        <title>Melopsittacus undulatus (budgerigar) genome, bMelUnd1, maternal haplotype with Z.</title>
        <authorList>
            <person name="Gedman G."/>
            <person name="Mountcastle J."/>
            <person name="Haase B."/>
            <person name="Formenti G."/>
            <person name="Wright T."/>
            <person name="Apodaca J."/>
            <person name="Pelan S."/>
            <person name="Chow W."/>
            <person name="Rhie A."/>
            <person name="Howe K."/>
            <person name="Fedrigo O."/>
            <person name="Jarvis E.D."/>
        </authorList>
    </citation>
    <scope>NUCLEOTIDE SEQUENCE [LARGE SCALE GENOMIC DNA]</scope>
</reference>
<reference evidence="2" key="3">
    <citation type="submission" date="2025-09" db="UniProtKB">
        <authorList>
            <consortium name="Ensembl"/>
        </authorList>
    </citation>
    <scope>IDENTIFICATION</scope>
</reference>
<dbReference type="Ensembl" id="ENSMUNT00000035294.1">
    <property type="protein sequence ID" value="ENSMUNP00000026507.1"/>
    <property type="gene ID" value="ENSMUNG00000018833.1"/>
</dbReference>
<name>A0A8V5FLM5_MELUD</name>
<protein>
    <submittedName>
        <fullName evidence="2">Uncharacterized protein</fullName>
    </submittedName>
</protein>